<dbReference type="RefSeq" id="WP_026990806.1">
    <property type="nucleotide sequence ID" value="NZ_AUGP01000018.1"/>
</dbReference>
<dbReference type="AlphaFoldDB" id="A0A0A2MP86"/>
<comment type="caution">
    <text evidence="1">The sequence shown here is derived from an EMBL/GenBank/DDBJ whole genome shotgun (WGS) entry which is preliminary data.</text>
</comment>
<evidence type="ECO:0000313" key="1">
    <source>
        <dbReference type="EMBL" id="KGO93263.1"/>
    </source>
</evidence>
<dbReference type="STRING" id="1121898.GCA_000422725_01979"/>
<proteinExistence type="predicted"/>
<evidence type="ECO:0008006" key="3">
    <source>
        <dbReference type="Google" id="ProtNLM"/>
    </source>
</evidence>
<reference evidence="1 2" key="1">
    <citation type="submission" date="2013-09" db="EMBL/GenBank/DDBJ databases">
        <authorList>
            <person name="Zeng Z."/>
            <person name="Chen C."/>
        </authorList>
    </citation>
    <scope>NUCLEOTIDE SEQUENCE [LARGE SCALE GENOMIC DNA]</scope>
    <source>
        <strain evidence="1 2">WB 4.1-42</strain>
    </source>
</reference>
<name>A0A0A2MP86_9FLAO</name>
<dbReference type="Pfam" id="PF11185">
    <property type="entry name" value="DUF2971"/>
    <property type="match status" value="1"/>
</dbReference>
<dbReference type="InterPro" id="IPR021352">
    <property type="entry name" value="DUF2971"/>
</dbReference>
<dbReference type="eggNOG" id="COG0457">
    <property type="taxonomic scope" value="Bacteria"/>
</dbReference>
<evidence type="ECO:0000313" key="2">
    <source>
        <dbReference type="Proteomes" id="UP000030111"/>
    </source>
</evidence>
<accession>A0A0A2MP86</accession>
<dbReference type="EMBL" id="JRLY01000005">
    <property type="protein sequence ID" value="KGO93263.1"/>
    <property type="molecule type" value="Genomic_DNA"/>
</dbReference>
<dbReference type="Proteomes" id="UP000030111">
    <property type="component" value="Unassembled WGS sequence"/>
</dbReference>
<dbReference type="OrthoDB" id="190848at2"/>
<protein>
    <recommendedName>
        <fullName evidence="3">DUF2971 domain-containing protein</fullName>
    </recommendedName>
</protein>
<organism evidence="1 2">
    <name type="scientific">Flavobacterium subsaxonicum WB 4.1-42 = DSM 21790</name>
    <dbReference type="NCBI Taxonomy" id="1121898"/>
    <lineage>
        <taxon>Bacteria</taxon>
        <taxon>Pseudomonadati</taxon>
        <taxon>Bacteroidota</taxon>
        <taxon>Flavobacteriia</taxon>
        <taxon>Flavobacteriales</taxon>
        <taxon>Flavobacteriaceae</taxon>
        <taxon>Flavobacterium</taxon>
    </lineage>
</organism>
<gene>
    <name evidence="1" type="ORF">Q766_08125</name>
</gene>
<keyword evidence="2" id="KW-1185">Reference proteome</keyword>
<sequence>MNLPLPELVKLGILQKQIPQYFFKYRTLEQLEKILENNSLWFSNPQDFNDPFDCQIVVDGNNNEEEIKQLIRRTVPPAVSDLQVAQLAKEATTIPGRWGKIINDSITNIIARNGVCCFAGNESNLLLWSHYSNAHKGVCLRFDALKDPDFFVFPLPVNYQSEYPNYNHLGDRQDILKSLILTKSNHWKYEEEQRILKTNDVGLHQFKKPALVEITFGCRCTEEEIKKYIELTKTHGFSATFKKAVKKHREYGLDFIIID</sequence>